<dbReference type="Proteomes" id="UP000811545">
    <property type="component" value="Unassembled WGS sequence"/>
</dbReference>
<proteinExistence type="predicted"/>
<evidence type="ECO:0000313" key="2">
    <source>
        <dbReference type="EMBL" id="MBT9144195.1"/>
    </source>
</evidence>
<dbReference type="EMBL" id="QLTW01000001">
    <property type="protein sequence ID" value="MBT9144195.1"/>
    <property type="molecule type" value="Genomic_DNA"/>
</dbReference>
<protein>
    <submittedName>
        <fullName evidence="2">L-erythro-3,5-diaminohexanoate dehydrogenase</fullName>
        <ecNumber evidence="2">1.4.1.11</ecNumber>
    </submittedName>
</protein>
<name>A0A9E2F5B1_PSYF1</name>
<feature type="domain" description="L-erythro-3,5-diaminohexanoate dehydrogenase N-terminal" evidence="1">
    <location>
        <begin position="10"/>
        <end position="158"/>
    </location>
</feature>
<dbReference type="Pfam" id="PF26370">
    <property type="entry name" value="KDD_N"/>
    <property type="match status" value="1"/>
</dbReference>
<dbReference type="Gene3D" id="3.90.180.10">
    <property type="entry name" value="Medium-chain alcohol dehydrogenases, catalytic domain"/>
    <property type="match status" value="1"/>
</dbReference>
<reference evidence="2 3" key="1">
    <citation type="journal article" date="2021" name="bioRxiv">
        <title>Unique metabolic strategies in Hadean analogues reveal hints for primordial physiology.</title>
        <authorList>
            <person name="Nobu M.K."/>
            <person name="Nakai R."/>
            <person name="Tamazawa S."/>
            <person name="Mori H."/>
            <person name="Toyoda A."/>
            <person name="Ijiri A."/>
            <person name="Suzuki S."/>
            <person name="Kurokawa K."/>
            <person name="Kamagata Y."/>
            <person name="Tamaki H."/>
        </authorList>
    </citation>
    <scope>NUCLEOTIDE SEQUENCE [LARGE SCALE GENOMIC DNA]</scope>
    <source>
        <strain evidence="2">BS525</strain>
    </source>
</reference>
<comment type="caution">
    <text evidence="2">The sequence shown here is derived from an EMBL/GenBank/DDBJ whole genome shotgun (WGS) entry which is preliminary data.</text>
</comment>
<evidence type="ECO:0000313" key="3">
    <source>
        <dbReference type="Proteomes" id="UP000811545"/>
    </source>
</evidence>
<keyword evidence="2" id="KW-0560">Oxidoreductase</keyword>
<dbReference type="GO" id="GO:0047124">
    <property type="term" value="F:L-erythro-3,5-diaminohexanoate dehydrogenase activity"/>
    <property type="evidence" value="ECO:0007669"/>
    <property type="project" value="UniProtKB-EC"/>
</dbReference>
<organism evidence="2 3">
    <name type="scientific">Psychracetigena formicireducens</name>
    <dbReference type="NCBI Taxonomy" id="2986056"/>
    <lineage>
        <taxon>Bacteria</taxon>
        <taxon>Bacillati</taxon>
        <taxon>Candidatus Lithacetigenota</taxon>
        <taxon>Candidatus Psychracetigena</taxon>
    </lineage>
</organism>
<evidence type="ECO:0000259" key="1">
    <source>
        <dbReference type="Pfam" id="PF26370"/>
    </source>
</evidence>
<accession>A0A9E2F5B1</accession>
<dbReference type="InterPro" id="IPR036291">
    <property type="entry name" value="NAD(P)-bd_dom_sf"/>
</dbReference>
<dbReference type="InterPro" id="IPR058932">
    <property type="entry name" value="KDD_N"/>
</dbReference>
<dbReference type="AlphaFoldDB" id="A0A9E2F5B1"/>
<gene>
    <name evidence="2" type="primary">kdd</name>
    <name evidence="2" type="ORF">DDT42_00027</name>
</gene>
<sequence length="346" mass="37290">MSKANPFGVHRVMEPQGVLPQAAFKLNNDFTELFSNEILIKVERLNIDSASFTQLKSQAQGDVELIKKQITDIVNQRGKMHNPVTNSGGMLLGEVMEIGEDTRNKFPIQLGSKVATLVSLTLTPLFLESIGNVHLDKAQVEVEGKAVIFESGNLASIPTDFSEILALAILDVAGAPIQIGRLVKPGDTVVVIGGGGKSGLLSIAESRRKIGPNGKILALCGSPVSAKRVERLGYADHIWTQDATKALATYEKVKELTRGSMADLVINVVNVPFTEMSSIICARDGGIIYFFSMATSFTAAALGAEGISKDVTMVIGNGYGYNHAEYTLDLVRKEPVLRKILSEIFE</sequence>
<dbReference type="SUPFAM" id="SSF51735">
    <property type="entry name" value="NAD(P)-binding Rossmann-fold domains"/>
    <property type="match status" value="1"/>
</dbReference>
<dbReference type="EC" id="1.4.1.11" evidence="2"/>